<dbReference type="EMBL" id="KV427610">
    <property type="protein sequence ID" value="KZT09854.1"/>
    <property type="molecule type" value="Genomic_DNA"/>
</dbReference>
<dbReference type="OrthoDB" id="3055857at2759"/>
<evidence type="ECO:0000313" key="2">
    <source>
        <dbReference type="EMBL" id="KZT09854.1"/>
    </source>
</evidence>
<evidence type="ECO:0000313" key="3">
    <source>
        <dbReference type="Proteomes" id="UP000076871"/>
    </source>
</evidence>
<sequence length="159" mass="17144">MPHASYALGVNAARHTGLHVPSPLAMSKTTRSKEQTHRRKRGDTIRASDFIRPTLLPSAADDIANTGSSAQTNGSGKTQGGTRTRRTRSGTVTLAGPASRATDVQVQGEKPKANSPLRTHKRHHEGWPTIRMRIDNSPLRTIAGEDEDELLLKAGSSVH</sequence>
<dbReference type="AlphaFoldDB" id="A0A165G5H1"/>
<gene>
    <name evidence="2" type="ORF">LAESUDRAFT_722004</name>
</gene>
<reference evidence="2 3" key="1">
    <citation type="journal article" date="2016" name="Mol. Biol. Evol.">
        <title>Comparative Genomics of Early-Diverging Mushroom-Forming Fungi Provides Insights into the Origins of Lignocellulose Decay Capabilities.</title>
        <authorList>
            <person name="Nagy L.G."/>
            <person name="Riley R."/>
            <person name="Tritt A."/>
            <person name="Adam C."/>
            <person name="Daum C."/>
            <person name="Floudas D."/>
            <person name="Sun H."/>
            <person name="Yadav J.S."/>
            <person name="Pangilinan J."/>
            <person name="Larsson K.H."/>
            <person name="Matsuura K."/>
            <person name="Barry K."/>
            <person name="Labutti K."/>
            <person name="Kuo R."/>
            <person name="Ohm R.A."/>
            <person name="Bhattacharya S.S."/>
            <person name="Shirouzu T."/>
            <person name="Yoshinaga Y."/>
            <person name="Martin F.M."/>
            <person name="Grigoriev I.V."/>
            <person name="Hibbett D.S."/>
        </authorList>
    </citation>
    <scope>NUCLEOTIDE SEQUENCE [LARGE SCALE GENOMIC DNA]</scope>
    <source>
        <strain evidence="2 3">93-53</strain>
    </source>
</reference>
<dbReference type="InParanoid" id="A0A165G5H1"/>
<dbReference type="GeneID" id="63825144"/>
<keyword evidence="3" id="KW-1185">Reference proteome</keyword>
<evidence type="ECO:0000256" key="1">
    <source>
        <dbReference type="SAM" id="MobiDB-lite"/>
    </source>
</evidence>
<accession>A0A165G5H1</accession>
<feature type="region of interest" description="Disordered" evidence="1">
    <location>
        <begin position="18"/>
        <end position="122"/>
    </location>
</feature>
<protein>
    <submittedName>
        <fullName evidence="2">Uncharacterized protein</fullName>
    </submittedName>
</protein>
<name>A0A165G5H1_9APHY</name>
<dbReference type="RefSeq" id="XP_040767594.1">
    <property type="nucleotide sequence ID" value="XM_040908115.1"/>
</dbReference>
<proteinExistence type="predicted"/>
<organism evidence="2 3">
    <name type="scientific">Laetiporus sulphureus 93-53</name>
    <dbReference type="NCBI Taxonomy" id="1314785"/>
    <lineage>
        <taxon>Eukaryota</taxon>
        <taxon>Fungi</taxon>
        <taxon>Dikarya</taxon>
        <taxon>Basidiomycota</taxon>
        <taxon>Agaricomycotina</taxon>
        <taxon>Agaricomycetes</taxon>
        <taxon>Polyporales</taxon>
        <taxon>Laetiporus</taxon>
    </lineage>
</organism>
<dbReference type="Proteomes" id="UP000076871">
    <property type="component" value="Unassembled WGS sequence"/>
</dbReference>